<keyword evidence="13" id="KW-1185">Reference proteome</keyword>
<dbReference type="InterPro" id="IPR012934">
    <property type="entry name" value="Znf_AD"/>
</dbReference>
<dbReference type="PROSITE" id="PS51915">
    <property type="entry name" value="ZAD"/>
    <property type="match status" value="1"/>
</dbReference>
<evidence type="ECO:0000256" key="3">
    <source>
        <dbReference type="ARBA" id="ARBA00022737"/>
    </source>
</evidence>
<dbReference type="GeneID" id="113492353"/>
<dbReference type="InterPro" id="IPR050636">
    <property type="entry name" value="C2H2-ZF_domain-containing"/>
</dbReference>
<feature type="binding site" evidence="10">
    <location>
        <position position="24"/>
    </location>
    <ligand>
        <name>Zn(2+)</name>
        <dbReference type="ChEBI" id="CHEBI:29105"/>
    </ligand>
</feature>
<dbReference type="FunFam" id="3.30.160.60:FF:000446">
    <property type="entry name" value="Zinc finger protein"/>
    <property type="match status" value="1"/>
</dbReference>
<keyword evidence="7" id="KW-0804">Transcription</keyword>
<proteinExistence type="predicted"/>
<dbReference type="GO" id="GO:0005634">
    <property type="term" value="C:nucleus"/>
    <property type="evidence" value="ECO:0007669"/>
    <property type="project" value="UniProtKB-SubCell"/>
</dbReference>
<dbReference type="AlphaFoldDB" id="A0A7E5VBH5"/>
<dbReference type="PANTHER" id="PTHR47772:SF13">
    <property type="entry name" value="GASTRULA ZINC FINGER PROTEIN XLCGF49.1-LIKE-RELATED"/>
    <property type="match status" value="1"/>
</dbReference>
<dbReference type="PANTHER" id="PTHR47772">
    <property type="entry name" value="ZINC FINGER PROTEIN 200"/>
    <property type="match status" value="1"/>
</dbReference>
<name>A0A7E5VBH5_TRINI</name>
<evidence type="ECO:0000256" key="10">
    <source>
        <dbReference type="PROSITE-ProRule" id="PRU01263"/>
    </source>
</evidence>
<keyword evidence="8" id="KW-0539">Nucleus</keyword>
<evidence type="ECO:0000256" key="7">
    <source>
        <dbReference type="ARBA" id="ARBA00023163"/>
    </source>
</evidence>
<dbReference type="Gene3D" id="3.30.160.60">
    <property type="entry name" value="Classic Zinc Finger"/>
    <property type="match status" value="5"/>
</dbReference>
<dbReference type="InterPro" id="IPR036236">
    <property type="entry name" value="Znf_C2H2_sf"/>
</dbReference>
<evidence type="ECO:0000259" key="11">
    <source>
        <dbReference type="PROSITE" id="PS50157"/>
    </source>
</evidence>
<organism evidence="13 14">
    <name type="scientific">Trichoplusia ni</name>
    <name type="common">Cabbage looper</name>
    <dbReference type="NCBI Taxonomy" id="7111"/>
    <lineage>
        <taxon>Eukaryota</taxon>
        <taxon>Metazoa</taxon>
        <taxon>Ecdysozoa</taxon>
        <taxon>Arthropoda</taxon>
        <taxon>Hexapoda</taxon>
        <taxon>Insecta</taxon>
        <taxon>Pterygota</taxon>
        <taxon>Neoptera</taxon>
        <taxon>Endopterygota</taxon>
        <taxon>Lepidoptera</taxon>
        <taxon>Glossata</taxon>
        <taxon>Ditrysia</taxon>
        <taxon>Noctuoidea</taxon>
        <taxon>Noctuidae</taxon>
        <taxon>Plusiinae</taxon>
        <taxon>Trichoplusia</taxon>
    </lineage>
</organism>
<keyword evidence="4 9" id="KW-0863">Zinc-finger</keyword>
<reference evidence="14" key="1">
    <citation type="submission" date="2025-08" db="UniProtKB">
        <authorList>
            <consortium name="RefSeq"/>
        </authorList>
    </citation>
    <scope>IDENTIFICATION</scope>
</reference>
<dbReference type="SUPFAM" id="SSF57716">
    <property type="entry name" value="Glucocorticoid receptor-like (DNA-binding domain)"/>
    <property type="match status" value="1"/>
</dbReference>
<dbReference type="SUPFAM" id="SSF57667">
    <property type="entry name" value="beta-beta-alpha zinc fingers"/>
    <property type="match status" value="3"/>
</dbReference>
<evidence type="ECO:0000256" key="2">
    <source>
        <dbReference type="ARBA" id="ARBA00022723"/>
    </source>
</evidence>
<feature type="binding site" evidence="10">
    <location>
        <position position="74"/>
    </location>
    <ligand>
        <name>Zn(2+)</name>
        <dbReference type="ChEBI" id="CHEBI:29105"/>
    </ligand>
</feature>
<feature type="binding site" evidence="10">
    <location>
        <position position="27"/>
    </location>
    <ligand>
        <name>Zn(2+)</name>
        <dbReference type="ChEBI" id="CHEBI:29105"/>
    </ligand>
</feature>
<evidence type="ECO:0000256" key="6">
    <source>
        <dbReference type="ARBA" id="ARBA00023015"/>
    </source>
</evidence>
<feature type="domain" description="C2H2-type" evidence="11">
    <location>
        <begin position="323"/>
        <end position="350"/>
    </location>
</feature>
<dbReference type="InterPro" id="IPR013087">
    <property type="entry name" value="Znf_C2H2_type"/>
</dbReference>
<evidence type="ECO:0000256" key="8">
    <source>
        <dbReference type="ARBA" id="ARBA00023242"/>
    </source>
</evidence>
<dbReference type="SMART" id="SM00868">
    <property type="entry name" value="zf-AD"/>
    <property type="match status" value="1"/>
</dbReference>
<feature type="domain" description="C2H2-type" evidence="11">
    <location>
        <begin position="351"/>
        <end position="378"/>
    </location>
</feature>
<protein>
    <submittedName>
        <fullName evidence="14">Oocyte zinc finger protein XlCOF28-like</fullName>
    </submittedName>
</protein>
<keyword evidence="6" id="KW-0805">Transcription regulation</keyword>
<dbReference type="Pfam" id="PF07776">
    <property type="entry name" value="zf-AD"/>
    <property type="match status" value="1"/>
</dbReference>
<keyword evidence="5 10" id="KW-0862">Zinc</keyword>
<comment type="subcellular location">
    <subcellularLocation>
        <location evidence="1">Nucleus</location>
    </subcellularLocation>
</comment>
<evidence type="ECO:0000256" key="5">
    <source>
        <dbReference type="ARBA" id="ARBA00022833"/>
    </source>
</evidence>
<dbReference type="GO" id="GO:0008270">
    <property type="term" value="F:zinc ion binding"/>
    <property type="evidence" value="ECO:0007669"/>
    <property type="project" value="UniProtKB-UniRule"/>
</dbReference>
<keyword evidence="3" id="KW-0677">Repeat</keyword>
<dbReference type="KEGG" id="tnl:113492353"/>
<gene>
    <name evidence="14" type="primary">LOC113492353</name>
</gene>
<evidence type="ECO:0000256" key="9">
    <source>
        <dbReference type="PROSITE-ProRule" id="PRU00042"/>
    </source>
</evidence>
<feature type="domain" description="C2H2-type" evidence="11">
    <location>
        <begin position="408"/>
        <end position="436"/>
    </location>
</feature>
<dbReference type="SMART" id="SM00355">
    <property type="entry name" value="ZnF_C2H2"/>
    <property type="match status" value="9"/>
</dbReference>
<dbReference type="OrthoDB" id="3437960at2759"/>
<dbReference type="Gene3D" id="3.40.1800.20">
    <property type="match status" value="1"/>
</dbReference>
<dbReference type="InParanoid" id="A0A7E5VBH5"/>
<feature type="domain" description="ZAD" evidence="12">
    <location>
        <begin position="22"/>
        <end position="98"/>
    </location>
</feature>
<evidence type="ECO:0000259" key="12">
    <source>
        <dbReference type="PROSITE" id="PS51915"/>
    </source>
</evidence>
<dbReference type="RefSeq" id="XP_026725625.1">
    <property type="nucleotide sequence ID" value="XM_026869824.1"/>
</dbReference>
<keyword evidence="2 10" id="KW-0479">Metal-binding</keyword>
<dbReference type="Pfam" id="PF00096">
    <property type="entry name" value="zf-C2H2"/>
    <property type="match status" value="5"/>
</dbReference>
<dbReference type="Proteomes" id="UP000322000">
    <property type="component" value="Chromosome 3"/>
</dbReference>
<evidence type="ECO:0000256" key="1">
    <source>
        <dbReference type="ARBA" id="ARBA00004123"/>
    </source>
</evidence>
<accession>A0A7E5VBH5</accession>
<feature type="binding site" evidence="10">
    <location>
        <position position="71"/>
    </location>
    <ligand>
        <name>Zn(2+)</name>
        <dbReference type="ChEBI" id="CHEBI:29105"/>
    </ligand>
</feature>
<evidence type="ECO:0000256" key="4">
    <source>
        <dbReference type="ARBA" id="ARBA00022771"/>
    </source>
</evidence>
<dbReference type="PROSITE" id="PS00028">
    <property type="entry name" value="ZINC_FINGER_C2H2_1"/>
    <property type="match status" value="5"/>
</dbReference>
<dbReference type="PROSITE" id="PS50157">
    <property type="entry name" value="ZINC_FINGER_C2H2_2"/>
    <property type="match status" value="6"/>
</dbReference>
<feature type="domain" description="C2H2-type" evidence="11">
    <location>
        <begin position="379"/>
        <end position="407"/>
    </location>
</feature>
<evidence type="ECO:0000313" key="14">
    <source>
        <dbReference type="RefSeq" id="XP_026725625.1"/>
    </source>
</evidence>
<feature type="domain" description="C2H2-type" evidence="11">
    <location>
        <begin position="295"/>
        <end position="322"/>
    </location>
</feature>
<sequence>MFWTKIMTDSELYNYEYLSRPDVCRLCWSENAEQIIGTTENGENLSEYFLVEIIKCFLQIEIDEMLHNKVCENCYKEIKRFHSFKTFCQETDAKLRSILQKGRSESEIKEFSSNTVKTEDINDELDNIDEIDTYLDDTLAYDEAEAEKPLKTSKTKSIKYVTPKHSPTYCRVCRLELETIEKLSQHNSEHHGIETDGTRTMFRCFGCEKRFRTRQSRISHEIHFCKGLKDGYKCNICERFLPRRRMYEQHMGDHRNNITPKLPEEIFKCSKCTEIFKTKELWKNHMVGHTPGNKFVCDICGRMFSRHDYLYKHKLTHSGMKQHQCPHCEFKATQRSSLTVHIRKHTGERPYFCDLCPQRCISSSNLRAHRRRHLGVKQYECTICNKKFGYKISLEEHVTSAHVRSESHPCEHCGATYTRIRGLRRHLAAKHGKQAKKTVEQDILVQVTNTDGAKIDILKEVEYEVESVELKDGNNVLLLKHQDGDVYMV</sequence>
<feature type="domain" description="C2H2-type" evidence="11">
    <location>
        <begin position="267"/>
        <end position="294"/>
    </location>
</feature>
<evidence type="ECO:0000313" key="13">
    <source>
        <dbReference type="Proteomes" id="UP000322000"/>
    </source>
</evidence>